<dbReference type="PRINTS" id="PR01036">
    <property type="entry name" value="TCRTETB"/>
</dbReference>
<dbReference type="Proteomes" id="UP000279089">
    <property type="component" value="Unassembled WGS sequence"/>
</dbReference>
<protein>
    <submittedName>
        <fullName evidence="10">DHA2 family efflux MFS transporter permease subunit</fullName>
    </submittedName>
</protein>
<dbReference type="PANTHER" id="PTHR42718">
    <property type="entry name" value="MAJOR FACILITATOR SUPERFAMILY MULTIDRUG TRANSPORTER MFSC"/>
    <property type="match status" value="1"/>
</dbReference>
<organism evidence="10 11">
    <name type="scientific">Chitinophaga barathri</name>
    <dbReference type="NCBI Taxonomy" id="1647451"/>
    <lineage>
        <taxon>Bacteria</taxon>
        <taxon>Pseudomonadati</taxon>
        <taxon>Bacteroidota</taxon>
        <taxon>Chitinophagia</taxon>
        <taxon>Chitinophagales</taxon>
        <taxon>Chitinophagaceae</taxon>
        <taxon>Chitinophaga</taxon>
    </lineage>
</organism>
<reference evidence="11" key="1">
    <citation type="submission" date="2018-11" db="EMBL/GenBank/DDBJ databases">
        <title>Chitinophaga lutea sp.nov., isolate from arsenic contaminated soil.</title>
        <authorList>
            <person name="Zong Y."/>
        </authorList>
    </citation>
    <scope>NUCLEOTIDE SEQUENCE [LARGE SCALE GENOMIC DNA]</scope>
    <source>
        <strain evidence="11">YLT18</strain>
    </source>
</reference>
<accession>A0A3N4MH61</accession>
<evidence type="ECO:0000256" key="4">
    <source>
        <dbReference type="ARBA" id="ARBA00022475"/>
    </source>
</evidence>
<dbReference type="PANTHER" id="PTHR42718:SF9">
    <property type="entry name" value="MAJOR FACILITATOR SUPERFAMILY MULTIDRUG TRANSPORTER MFSC"/>
    <property type="match status" value="1"/>
</dbReference>
<feature type="transmembrane region" description="Helical" evidence="8">
    <location>
        <begin position="361"/>
        <end position="385"/>
    </location>
</feature>
<keyword evidence="6 8" id="KW-1133">Transmembrane helix</keyword>
<dbReference type="OrthoDB" id="9807274at2"/>
<evidence type="ECO:0000259" key="9">
    <source>
        <dbReference type="PROSITE" id="PS50850"/>
    </source>
</evidence>
<dbReference type="CDD" id="cd17503">
    <property type="entry name" value="MFS_LmrB_MDR_like"/>
    <property type="match status" value="1"/>
</dbReference>
<dbReference type="GO" id="GO:0022857">
    <property type="term" value="F:transmembrane transporter activity"/>
    <property type="evidence" value="ECO:0007669"/>
    <property type="project" value="InterPro"/>
</dbReference>
<dbReference type="PROSITE" id="PS50850">
    <property type="entry name" value="MFS"/>
    <property type="match status" value="1"/>
</dbReference>
<dbReference type="SUPFAM" id="SSF103473">
    <property type="entry name" value="MFS general substrate transporter"/>
    <property type="match status" value="1"/>
</dbReference>
<feature type="transmembrane region" description="Helical" evidence="8">
    <location>
        <begin position="338"/>
        <end position="355"/>
    </location>
</feature>
<sequence length="526" mass="57819">MSLKPKGFAKWIIVATVISATMLELIDTTIVNVALSQISGNLGATIEDASWVITAYAIANVIVIPMTGFLASYFGRKNYYLASIIIFTFSSYMCGNSGGLWELVAWRFLQGVGGGALLSTSQSILFDTFEISERPIAAAIFGMGVIIGPTIGPTLGGMIVDNFHWSLIFDINVPVGIIAAFLVFNYIDKQPNEYNINRKAIKIDYFGILMLIVWVGSLQYILEKGQSEDWFAAQHIVILTIAAVVAFVLFIWWELRTDSPAVNLHVLKNRTLAITTLLTFIMGVGMYCSMFVYPVWMQRVMGFTPTLTGESLFPGAIVAAIMMPMVGKMIQRGVPPKFLITFGFFSFAVFCFWMSTASAEAGVMFFFLPLLLRGFGAAMLSVPLTNQAVSGLTPMEMPQGIAINNMLRQLGGSFGIAFMNTYVARQYSVHRTQLLNYVTQDSPQAIERVNQTANAMAAKGVNAFDAHQVGLNILDGIVTKQAYVLTYLDAFRIVGIFFICVLPLMFFVKTRNVSAAAMKEAAEHAH</sequence>
<dbReference type="EMBL" id="RMBX01000005">
    <property type="protein sequence ID" value="RPD41077.1"/>
    <property type="molecule type" value="Genomic_DNA"/>
</dbReference>
<keyword evidence="7 8" id="KW-0472">Membrane</keyword>
<feature type="transmembrane region" description="Helical" evidence="8">
    <location>
        <begin position="274"/>
        <end position="296"/>
    </location>
</feature>
<feature type="transmembrane region" description="Helical" evidence="8">
    <location>
        <begin position="205"/>
        <end position="222"/>
    </location>
</feature>
<feature type="transmembrane region" description="Helical" evidence="8">
    <location>
        <begin position="138"/>
        <end position="159"/>
    </location>
</feature>
<keyword evidence="5 8" id="KW-0812">Transmembrane</keyword>
<dbReference type="InterPro" id="IPR020846">
    <property type="entry name" value="MFS_dom"/>
</dbReference>
<feature type="transmembrane region" description="Helical" evidence="8">
    <location>
        <begin position="490"/>
        <end position="508"/>
    </location>
</feature>
<dbReference type="Pfam" id="PF07690">
    <property type="entry name" value="MFS_1"/>
    <property type="match status" value="1"/>
</dbReference>
<evidence type="ECO:0000256" key="6">
    <source>
        <dbReference type="ARBA" id="ARBA00022989"/>
    </source>
</evidence>
<evidence type="ECO:0000313" key="11">
    <source>
        <dbReference type="Proteomes" id="UP000279089"/>
    </source>
</evidence>
<keyword evidence="3" id="KW-0813">Transport</keyword>
<dbReference type="AlphaFoldDB" id="A0A3N4MH61"/>
<comment type="caution">
    <text evidence="10">The sequence shown here is derived from an EMBL/GenBank/DDBJ whole genome shotgun (WGS) entry which is preliminary data.</text>
</comment>
<evidence type="ECO:0000256" key="3">
    <source>
        <dbReference type="ARBA" id="ARBA00022448"/>
    </source>
</evidence>
<gene>
    <name evidence="10" type="ORF">EG028_10330</name>
</gene>
<feature type="transmembrane region" description="Helical" evidence="8">
    <location>
        <begin position="12"/>
        <end position="31"/>
    </location>
</feature>
<evidence type="ECO:0000256" key="8">
    <source>
        <dbReference type="SAM" id="Phobius"/>
    </source>
</evidence>
<feature type="transmembrane region" description="Helical" evidence="8">
    <location>
        <begin position="104"/>
        <end position="126"/>
    </location>
</feature>
<feature type="transmembrane region" description="Helical" evidence="8">
    <location>
        <begin position="79"/>
        <end position="98"/>
    </location>
</feature>
<dbReference type="GO" id="GO:0005886">
    <property type="term" value="C:plasma membrane"/>
    <property type="evidence" value="ECO:0007669"/>
    <property type="project" value="UniProtKB-SubCell"/>
</dbReference>
<dbReference type="Gene3D" id="1.20.1250.20">
    <property type="entry name" value="MFS general substrate transporter like domains"/>
    <property type="match status" value="1"/>
</dbReference>
<evidence type="ECO:0000256" key="5">
    <source>
        <dbReference type="ARBA" id="ARBA00022692"/>
    </source>
</evidence>
<evidence type="ECO:0000256" key="7">
    <source>
        <dbReference type="ARBA" id="ARBA00023136"/>
    </source>
</evidence>
<keyword evidence="11" id="KW-1185">Reference proteome</keyword>
<dbReference type="InterPro" id="IPR004638">
    <property type="entry name" value="EmrB-like"/>
</dbReference>
<name>A0A3N4MH61_9BACT</name>
<evidence type="ECO:0000256" key="1">
    <source>
        <dbReference type="ARBA" id="ARBA00004651"/>
    </source>
</evidence>
<evidence type="ECO:0000256" key="2">
    <source>
        <dbReference type="ARBA" id="ARBA00008537"/>
    </source>
</evidence>
<feature type="domain" description="Major facilitator superfamily (MFS) profile" evidence="9">
    <location>
        <begin position="13"/>
        <end position="513"/>
    </location>
</feature>
<dbReference type="InterPro" id="IPR011701">
    <property type="entry name" value="MFS"/>
</dbReference>
<comment type="similarity">
    <text evidence="2">Belongs to the major facilitator superfamily. EmrB family.</text>
</comment>
<feature type="transmembrane region" description="Helical" evidence="8">
    <location>
        <begin position="165"/>
        <end position="184"/>
    </location>
</feature>
<feature type="transmembrane region" description="Helical" evidence="8">
    <location>
        <begin position="308"/>
        <end position="326"/>
    </location>
</feature>
<feature type="transmembrane region" description="Helical" evidence="8">
    <location>
        <begin position="51"/>
        <end position="72"/>
    </location>
</feature>
<keyword evidence="4" id="KW-1003">Cell membrane</keyword>
<dbReference type="NCBIfam" id="TIGR00711">
    <property type="entry name" value="efflux_EmrB"/>
    <property type="match status" value="1"/>
</dbReference>
<dbReference type="Gene3D" id="1.20.1720.10">
    <property type="entry name" value="Multidrug resistance protein D"/>
    <property type="match status" value="1"/>
</dbReference>
<proteinExistence type="inferred from homology"/>
<dbReference type="RefSeq" id="WP_120516620.1">
    <property type="nucleotide sequence ID" value="NZ_QXZY01000006.1"/>
</dbReference>
<comment type="subcellular location">
    <subcellularLocation>
        <location evidence="1">Cell membrane</location>
        <topology evidence="1">Multi-pass membrane protein</topology>
    </subcellularLocation>
</comment>
<feature type="transmembrane region" description="Helical" evidence="8">
    <location>
        <begin position="234"/>
        <end position="253"/>
    </location>
</feature>
<evidence type="ECO:0000313" key="10">
    <source>
        <dbReference type="EMBL" id="RPD41077.1"/>
    </source>
</evidence>
<dbReference type="InterPro" id="IPR036259">
    <property type="entry name" value="MFS_trans_sf"/>
</dbReference>